<feature type="domain" description="TonB-dependent receptor-like beta-barrel" evidence="6">
    <location>
        <begin position="361"/>
        <end position="820"/>
    </location>
</feature>
<dbReference type="PANTHER" id="PTHR40980">
    <property type="entry name" value="PLUG DOMAIN-CONTAINING PROTEIN"/>
    <property type="match status" value="1"/>
</dbReference>
<dbReference type="InterPro" id="IPR012910">
    <property type="entry name" value="Plug_dom"/>
</dbReference>
<evidence type="ECO:0000259" key="6">
    <source>
        <dbReference type="Pfam" id="PF00593"/>
    </source>
</evidence>
<dbReference type="Gene3D" id="2.170.130.10">
    <property type="entry name" value="TonB-dependent receptor, plug domain"/>
    <property type="match status" value="1"/>
</dbReference>
<evidence type="ECO:0000256" key="4">
    <source>
        <dbReference type="RuleBase" id="RU003357"/>
    </source>
</evidence>
<dbReference type="SUPFAM" id="SSF56935">
    <property type="entry name" value="Porins"/>
    <property type="match status" value="1"/>
</dbReference>
<evidence type="ECO:0000259" key="7">
    <source>
        <dbReference type="Pfam" id="PF07715"/>
    </source>
</evidence>
<dbReference type="GO" id="GO:0009279">
    <property type="term" value="C:cell outer membrane"/>
    <property type="evidence" value="ECO:0007669"/>
    <property type="project" value="UniProtKB-SubCell"/>
</dbReference>
<dbReference type="Pfam" id="PF07715">
    <property type="entry name" value="Plug"/>
    <property type="match status" value="1"/>
</dbReference>
<name>A0A5B2VMF4_9BACT</name>
<gene>
    <name evidence="8" type="ORF">F0L74_24920</name>
</gene>
<dbReference type="InterPro" id="IPR000531">
    <property type="entry name" value="Beta-barrel_TonB"/>
</dbReference>
<dbReference type="PANTHER" id="PTHR40980:SF4">
    <property type="entry name" value="TONB-DEPENDENT RECEPTOR-LIKE BETA-BARREL DOMAIN-CONTAINING PROTEIN"/>
    <property type="match status" value="1"/>
</dbReference>
<evidence type="ECO:0000256" key="3">
    <source>
        <dbReference type="ARBA" id="ARBA00023237"/>
    </source>
</evidence>
<evidence type="ECO:0000256" key="5">
    <source>
        <dbReference type="SAM" id="SignalP"/>
    </source>
</evidence>
<keyword evidence="4" id="KW-0798">TonB box</keyword>
<dbReference type="Gene3D" id="2.40.170.20">
    <property type="entry name" value="TonB-dependent receptor, beta-barrel domain"/>
    <property type="match status" value="1"/>
</dbReference>
<feature type="chain" id="PRO_5023056697" evidence="5">
    <location>
        <begin position="26"/>
        <end position="865"/>
    </location>
</feature>
<dbReference type="InterPro" id="IPR036942">
    <property type="entry name" value="Beta-barrel_TonB_sf"/>
</dbReference>
<keyword evidence="5" id="KW-0732">Signal</keyword>
<keyword evidence="9" id="KW-1185">Reference proteome</keyword>
<feature type="signal peptide" evidence="5">
    <location>
        <begin position="1"/>
        <end position="25"/>
    </location>
</feature>
<evidence type="ECO:0000256" key="1">
    <source>
        <dbReference type="ARBA" id="ARBA00004442"/>
    </source>
</evidence>
<keyword evidence="2 4" id="KW-0472">Membrane</keyword>
<reference evidence="8 9" key="2">
    <citation type="submission" date="2019-09" db="EMBL/GenBank/DDBJ databases">
        <authorList>
            <person name="Jin C."/>
        </authorList>
    </citation>
    <scope>NUCLEOTIDE SEQUENCE [LARGE SCALE GENOMIC DNA]</scope>
    <source>
        <strain evidence="8 9">BN140078</strain>
    </source>
</reference>
<evidence type="ECO:0000313" key="8">
    <source>
        <dbReference type="EMBL" id="KAA2239447.1"/>
    </source>
</evidence>
<reference evidence="8 9" key="1">
    <citation type="submission" date="2019-09" db="EMBL/GenBank/DDBJ databases">
        <title>Chitinophaga ginsengihumi sp. nov., isolated from soil of ginseng rhizosphere.</title>
        <authorList>
            <person name="Lee J."/>
        </authorList>
    </citation>
    <scope>NUCLEOTIDE SEQUENCE [LARGE SCALE GENOMIC DNA]</scope>
    <source>
        <strain evidence="8 9">BN140078</strain>
    </source>
</reference>
<comment type="caution">
    <text evidence="8">The sequence shown here is derived from an EMBL/GenBank/DDBJ whole genome shotgun (WGS) entry which is preliminary data.</text>
</comment>
<sequence length="865" mass="97355">MKQRYLLYTSFLTLAVWGTPHAAFAQKVVLDTVNVSGRIDPVSEVHGRMLEKISVQLMHVISRQSIERNSDITVADMMQRVSGVSVLRNETGIPGRVVIRGMDPKYSYTAVNGMVIPSPDERNRYLSLDLFPAGIIDHLEVFKTLRPSMAGDAIGGRINIVTRQAPEHQELSIQTASGYSQFYLDNRYLAFDNGAVQTKSPYERYGPDYNATGNDFTKNNLRFATQHVDPDIQGNVSWGRRLFSRKLGVLVAAGLQALHTGSSGFLILQNNEPQLGNAPGITDFIKRNYYATSNRKHVYATLDYKFNDKHRLRFYQLYINKQDIETRDAVDTSLAEGRSGPGTGRIAIMQRARIARQSMEHLHLEGDHQLGSQLSLDWSGVYSVAQGNYPDRAELTANTGRILGADGVIQQTPVLLAPLERLWMHNTEKEGDIYANLHYKPSILPLLEITAGTLLQYRRRDNFYNNYVFNPAITSGNGQPFTGIRNAVWLNNNGPQNPQGTVNTAGTYSAKEDITAFYIQAGYQTGRVYMMAGLREEQTEQRVHSAVDPGIALGKEIGIHYRDWLPSFNLRYTLDSKQDVKLSWYRALSRPALYDITFFNMNYDDYNIAGNPFLQRSTADNFDLRYEVYNPGVLDALQLTAFYKRIEDPYEKTLLGAADTLYPIPANGLSYIPAATLTEQLRNYGTATNYGFEFSLVKQFGNIGINANYTFTSSHIDQNKKYKQRADPQDPTSGIITVTRMQQRPLQGQSKHLGSLGLSYHMPRYGWTGQLQGVYTGGRIDEVSGWYDLDNWQKAYTALDLSIEKTFGKHWRLFGKASNLLNAGTQIYLKGAVTGVPEQTDPGRLLIEKEVHGRGYLLGVQYRVL</sequence>
<dbReference type="InterPro" id="IPR037066">
    <property type="entry name" value="Plug_dom_sf"/>
</dbReference>
<proteinExistence type="inferred from homology"/>
<dbReference type="AlphaFoldDB" id="A0A5B2VMF4"/>
<dbReference type="Proteomes" id="UP000324611">
    <property type="component" value="Unassembled WGS sequence"/>
</dbReference>
<evidence type="ECO:0000313" key="9">
    <source>
        <dbReference type="Proteomes" id="UP000324611"/>
    </source>
</evidence>
<dbReference type="RefSeq" id="WP_149840626.1">
    <property type="nucleotide sequence ID" value="NZ_VUOC01000004.1"/>
</dbReference>
<feature type="domain" description="TonB-dependent receptor plug" evidence="7">
    <location>
        <begin position="58"/>
        <end position="156"/>
    </location>
</feature>
<evidence type="ECO:0000256" key="2">
    <source>
        <dbReference type="ARBA" id="ARBA00023136"/>
    </source>
</evidence>
<comment type="subcellular location">
    <subcellularLocation>
        <location evidence="1 4">Cell outer membrane</location>
    </subcellularLocation>
</comment>
<dbReference type="Pfam" id="PF00593">
    <property type="entry name" value="TonB_dep_Rec_b-barrel"/>
    <property type="match status" value="1"/>
</dbReference>
<protein>
    <submittedName>
        <fullName evidence="8">Outer membrane beta-barrel protein</fullName>
    </submittedName>
</protein>
<accession>A0A5B2VMF4</accession>
<keyword evidence="3" id="KW-0998">Cell outer membrane</keyword>
<comment type="similarity">
    <text evidence="4">Belongs to the TonB-dependent receptor family.</text>
</comment>
<dbReference type="EMBL" id="VUOC01000004">
    <property type="protein sequence ID" value="KAA2239447.1"/>
    <property type="molecule type" value="Genomic_DNA"/>
</dbReference>
<organism evidence="8 9">
    <name type="scientific">Chitinophaga agrisoli</name>
    <dbReference type="NCBI Taxonomy" id="2607653"/>
    <lineage>
        <taxon>Bacteria</taxon>
        <taxon>Pseudomonadati</taxon>
        <taxon>Bacteroidota</taxon>
        <taxon>Chitinophagia</taxon>
        <taxon>Chitinophagales</taxon>
        <taxon>Chitinophagaceae</taxon>
        <taxon>Chitinophaga</taxon>
    </lineage>
</organism>